<protein>
    <submittedName>
        <fullName evidence="2">Uncharacterized protein</fullName>
    </submittedName>
</protein>
<proteinExistence type="predicted"/>
<evidence type="ECO:0000313" key="3">
    <source>
        <dbReference type="Proteomes" id="UP000299102"/>
    </source>
</evidence>
<dbReference type="Proteomes" id="UP000299102">
    <property type="component" value="Unassembled WGS sequence"/>
</dbReference>
<sequence length="154" mass="17436">MKIVLLPARRENKSAGEICRVTSAAPTNLQSGVRRRSFRRIPSTLFRLITLSPDPDRYPILHLDFCSRCSPIPNPELRIPNEVSDPGNNSCNETMDEHHKIESHADKMSMEITKMGTEMSVEVREGQRGRFPNGNCTRKQENNAVRRPPGRRGA</sequence>
<name>A0A4C1Y0C9_EUMVA</name>
<evidence type="ECO:0000256" key="1">
    <source>
        <dbReference type="SAM" id="MobiDB-lite"/>
    </source>
</evidence>
<organism evidence="2 3">
    <name type="scientific">Eumeta variegata</name>
    <name type="common">Bagworm moth</name>
    <name type="synonym">Eumeta japonica</name>
    <dbReference type="NCBI Taxonomy" id="151549"/>
    <lineage>
        <taxon>Eukaryota</taxon>
        <taxon>Metazoa</taxon>
        <taxon>Ecdysozoa</taxon>
        <taxon>Arthropoda</taxon>
        <taxon>Hexapoda</taxon>
        <taxon>Insecta</taxon>
        <taxon>Pterygota</taxon>
        <taxon>Neoptera</taxon>
        <taxon>Endopterygota</taxon>
        <taxon>Lepidoptera</taxon>
        <taxon>Glossata</taxon>
        <taxon>Ditrysia</taxon>
        <taxon>Tineoidea</taxon>
        <taxon>Psychidae</taxon>
        <taxon>Oiketicinae</taxon>
        <taxon>Eumeta</taxon>
    </lineage>
</organism>
<feature type="region of interest" description="Disordered" evidence="1">
    <location>
        <begin position="124"/>
        <end position="154"/>
    </location>
</feature>
<evidence type="ECO:0000313" key="2">
    <source>
        <dbReference type="EMBL" id="GBP67977.1"/>
    </source>
</evidence>
<accession>A0A4C1Y0C9</accession>
<feature type="region of interest" description="Disordered" evidence="1">
    <location>
        <begin position="79"/>
        <end position="99"/>
    </location>
</feature>
<gene>
    <name evidence="2" type="ORF">EVAR_57950_1</name>
</gene>
<keyword evidence="3" id="KW-1185">Reference proteome</keyword>
<reference evidence="2 3" key="1">
    <citation type="journal article" date="2019" name="Commun. Biol.">
        <title>The bagworm genome reveals a unique fibroin gene that provides high tensile strength.</title>
        <authorList>
            <person name="Kono N."/>
            <person name="Nakamura H."/>
            <person name="Ohtoshi R."/>
            <person name="Tomita M."/>
            <person name="Numata K."/>
            <person name="Arakawa K."/>
        </authorList>
    </citation>
    <scope>NUCLEOTIDE SEQUENCE [LARGE SCALE GENOMIC DNA]</scope>
</reference>
<dbReference type="AlphaFoldDB" id="A0A4C1Y0C9"/>
<dbReference type="EMBL" id="BGZK01000998">
    <property type="protein sequence ID" value="GBP67977.1"/>
    <property type="molecule type" value="Genomic_DNA"/>
</dbReference>
<comment type="caution">
    <text evidence="2">The sequence shown here is derived from an EMBL/GenBank/DDBJ whole genome shotgun (WGS) entry which is preliminary data.</text>
</comment>